<protein>
    <submittedName>
        <fullName evidence="8">Type II secretion system F family protein</fullName>
    </submittedName>
</protein>
<gene>
    <name evidence="8" type="ORF">KCG48_02790</name>
</gene>
<accession>A0A941HPP6</accession>
<organism evidence="8 9">
    <name type="scientific">Proteiniclasticum sediminis</name>
    <dbReference type="NCBI Taxonomy" id="2804028"/>
    <lineage>
        <taxon>Bacteria</taxon>
        <taxon>Bacillati</taxon>
        <taxon>Bacillota</taxon>
        <taxon>Clostridia</taxon>
        <taxon>Eubacteriales</taxon>
        <taxon>Clostridiaceae</taxon>
        <taxon>Proteiniclasticum</taxon>
    </lineage>
</organism>
<evidence type="ECO:0000256" key="2">
    <source>
        <dbReference type="ARBA" id="ARBA00022475"/>
    </source>
</evidence>
<feature type="transmembrane region" description="Helical" evidence="6">
    <location>
        <begin position="296"/>
        <end position="316"/>
    </location>
</feature>
<evidence type="ECO:0000313" key="9">
    <source>
        <dbReference type="Proteomes" id="UP000675379"/>
    </source>
</evidence>
<name>A0A941HPP6_9CLOT</name>
<evidence type="ECO:0000256" key="6">
    <source>
        <dbReference type="SAM" id="Phobius"/>
    </source>
</evidence>
<evidence type="ECO:0000256" key="5">
    <source>
        <dbReference type="ARBA" id="ARBA00023136"/>
    </source>
</evidence>
<keyword evidence="5 6" id="KW-0472">Membrane</keyword>
<feature type="transmembrane region" description="Helical" evidence="6">
    <location>
        <begin position="122"/>
        <end position="141"/>
    </location>
</feature>
<dbReference type="InterPro" id="IPR018076">
    <property type="entry name" value="T2SS_GspF_dom"/>
</dbReference>
<dbReference type="RefSeq" id="WP_211799770.1">
    <property type="nucleotide sequence ID" value="NZ_JAGSCS010000002.1"/>
</dbReference>
<dbReference type="Proteomes" id="UP000675379">
    <property type="component" value="Unassembled WGS sequence"/>
</dbReference>
<proteinExistence type="predicted"/>
<dbReference type="EMBL" id="JAGSCS010000002">
    <property type="protein sequence ID" value="MBR0575260.1"/>
    <property type="molecule type" value="Genomic_DNA"/>
</dbReference>
<dbReference type="AlphaFoldDB" id="A0A941HPP6"/>
<feature type="transmembrane region" description="Helical" evidence="6">
    <location>
        <begin position="6"/>
        <end position="25"/>
    </location>
</feature>
<dbReference type="Gene3D" id="1.20.81.30">
    <property type="entry name" value="Type II secretion system (T2SS), domain F"/>
    <property type="match status" value="1"/>
</dbReference>
<evidence type="ECO:0000256" key="3">
    <source>
        <dbReference type="ARBA" id="ARBA00022692"/>
    </source>
</evidence>
<dbReference type="Pfam" id="PF00482">
    <property type="entry name" value="T2SSF"/>
    <property type="match status" value="1"/>
</dbReference>
<dbReference type="GO" id="GO:0005886">
    <property type="term" value="C:plasma membrane"/>
    <property type="evidence" value="ECO:0007669"/>
    <property type="project" value="UniProtKB-SubCell"/>
</dbReference>
<keyword evidence="4 6" id="KW-1133">Transmembrane helix</keyword>
<evidence type="ECO:0000256" key="1">
    <source>
        <dbReference type="ARBA" id="ARBA00004651"/>
    </source>
</evidence>
<keyword evidence="3 6" id="KW-0812">Transmembrane</keyword>
<reference evidence="8" key="1">
    <citation type="submission" date="2021-04" db="EMBL/GenBank/DDBJ databases">
        <title>Proteiniclasticum sedimins sp. nov., an obligate anaerobic bacterium isolated from anaerobic sludge.</title>
        <authorList>
            <person name="Liu J."/>
        </authorList>
    </citation>
    <scope>NUCLEOTIDE SEQUENCE</scope>
    <source>
        <strain evidence="8">BAD-10</strain>
    </source>
</reference>
<dbReference type="PANTHER" id="PTHR35007:SF1">
    <property type="entry name" value="PILUS ASSEMBLY PROTEIN"/>
    <property type="match status" value="1"/>
</dbReference>
<evidence type="ECO:0000259" key="7">
    <source>
        <dbReference type="Pfam" id="PF00482"/>
    </source>
</evidence>
<keyword evidence="2" id="KW-1003">Cell membrane</keyword>
<feature type="domain" description="Type II secretion system protein GspF" evidence="7">
    <location>
        <begin position="157"/>
        <end position="281"/>
    </location>
</feature>
<comment type="subcellular location">
    <subcellularLocation>
        <location evidence="1">Cell membrane</location>
        <topology evidence="1">Multi-pass membrane protein</topology>
    </subcellularLocation>
</comment>
<evidence type="ECO:0000256" key="4">
    <source>
        <dbReference type="ARBA" id="ARBA00022989"/>
    </source>
</evidence>
<dbReference type="PANTHER" id="PTHR35007">
    <property type="entry name" value="INTEGRAL MEMBRANE PROTEIN-RELATED"/>
    <property type="match status" value="1"/>
</dbReference>
<feature type="transmembrane region" description="Helical" evidence="6">
    <location>
        <begin position="98"/>
        <end position="116"/>
    </location>
</feature>
<comment type="caution">
    <text evidence="8">The sequence shown here is derived from an EMBL/GenBank/DDBJ whole genome shotgun (WGS) entry which is preliminary data.</text>
</comment>
<sequence length="324" mass="36207">MKPLILLGIFAGSFFLFLSLYMVVFSRSLHLKERLASLKTLPGAEREEDEEILPEEKVSVGEKSLGERFRSATGLEKYLAKRRKQLIQASILMKAEEFLLFTILASVFLFFLLYALTKNVLLGIPGLFLGFRLPDLFILSVKKKKNQKVNEQLPDALNAIANSLRSGLSFTQSMAIAVKEMEQPIAEEFSRVIKDNALGKPLDEALMDLSLRNDDEDMDMLVTAVMIQRQVGGNLAEVLDVITGTIRERMRIKGEVRTLTSQGKMSALVVGLLPVGIAFMIYSMNPEYMTVLFTESMGKLMIGLAVTMELIGAYLLSKIIKIQV</sequence>
<feature type="transmembrane region" description="Helical" evidence="6">
    <location>
        <begin position="265"/>
        <end position="284"/>
    </location>
</feature>
<keyword evidence="9" id="KW-1185">Reference proteome</keyword>
<dbReference type="InterPro" id="IPR042094">
    <property type="entry name" value="T2SS_GspF_sf"/>
</dbReference>
<evidence type="ECO:0000313" key="8">
    <source>
        <dbReference type="EMBL" id="MBR0575260.1"/>
    </source>
</evidence>